<dbReference type="RefSeq" id="WP_307472091.1">
    <property type="nucleotide sequence ID" value="NZ_JAUSUB010000002.1"/>
</dbReference>
<keyword evidence="1" id="KW-0472">Membrane</keyword>
<accession>A0ABU0ADI1</accession>
<reference evidence="2 3" key="1">
    <citation type="submission" date="2023-07" db="EMBL/GenBank/DDBJ databases">
        <title>Genomic Encyclopedia of Type Strains, Phase IV (KMG-IV): sequencing the most valuable type-strain genomes for metagenomic binning, comparative biology and taxonomic classification.</title>
        <authorList>
            <person name="Goeker M."/>
        </authorList>
    </citation>
    <scope>NUCLEOTIDE SEQUENCE [LARGE SCALE GENOMIC DNA]</scope>
    <source>
        <strain evidence="2 3">DSM 23494</strain>
    </source>
</reference>
<dbReference type="Proteomes" id="UP001238088">
    <property type="component" value="Unassembled WGS sequence"/>
</dbReference>
<proteinExistence type="predicted"/>
<feature type="transmembrane region" description="Helical" evidence="1">
    <location>
        <begin position="20"/>
        <end position="39"/>
    </location>
</feature>
<dbReference type="Pfam" id="PF11667">
    <property type="entry name" value="DUF3267"/>
    <property type="match status" value="1"/>
</dbReference>
<organism evidence="2 3">
    <name type="scientific">Cytobacillus purgationiresistens</name>
    <dbReference type="NCBI Taxonomy" id="863449"/>
    <lineage>
        <taxon>Bacteria</taxon>
        <taxon>Bacillati</taxon>
        <taxon>Bacillota</taxon>
        <taxon>Bacilli</taxon>
        <taxon>Bacillales</taxon>
        <taxon>Bacillaceae</taxon>
        <taxon>Cytobacillus</taxon>
    </lineage>
</organism>
<name>A0ABU0ADI1_9BACI</name>
<comment type="caution">
    <text evidence="2">The sequence shown here is derived from an EMBL/GenBank/DDBJ whole genome shotgun (WGS) entry which is preliminary data.</text>
</comment>
<keyword evidence="3" id="KW-1185">Reference proteome</keyword>
<keyword evidence="1" id="KW-1133">Transmembrane helix</keyword>
<evidence type="ECO:0000313" key="2">
    <source>
        <dbReference type="EMBL" id="MDQ0268939.1"/>
    </source>
</evidence>
<protein>
    <submittedName>
        <fullName evidence="2">Cellulose synthase/poly-beta-1,6-N-acetylglucosamine synthase-like glycosyltransferase</fullName>
    </submittedName>
</protein>
<feature type="transmembrane region" description="Helical" evidence="1">
    <location>
        <begin position="85"/>
        <end position="101"/>
    </location>
</feature>
<gene>
    <name evidence="2" type="ORF">J2S17_000808</name>
</gene>
<feature type="transmembrane region" description="Helical" evidence="1">
    <location>
        <begin position="51"/>
        <end position="73"/>
    </location>
</feature>
<dbReference type="InterPro" id="IPR021683">
    <property type="entry name" value="DUF3267"/>
</dbReference>
<sequence>MTMNCWRAINFTKQYGHLRIMIFSLLTMFFTFIITYIPATYIFVSTTFSDRIFFIFLVALLMIYPLHKLLHYLPVLHMRQKIKKGLIFRSGFYPIITVQIMEPISKFSFLVALLTPSIIINSSLIVLCFMYTQFALYFIILLAYHVGLSFYDMIYVKFVMMAPNHSYIEENADGIEILVTNPD</sequence>
<feature type="transmembrane region" description="Helical" evidence="1">
    <location>
        <begin position="134"/>
        <end position="154"/>
    </location>
</feature>
<evidence type="ECO:0000256" key="1">
    <source>
        <dbReference type="SAM" id="Phobius"/>
    </source>
</evidence>
<keyword evidence="1" id="KW-0812">Transmembrane</keyword>
<feature type="transmembrane region" description="Helical" evidence="1">
    <location>
        <begin position="107"/>
        <end position="127"/>
    </location>
</feature>
<evidence type="ECO:0000313" key="3">
    <source>
        <dbReference type="Proteomes" id="UP001238088"/>
    </source>
</evidence>
<dbReference type="EMBL" id="JAUSUB010000002">
    <property type="protein sequence ID" value="MDQ0268939.1"/>
    <property type="molecule type" value="Genomic_DNA"/>
</dbReference>